<protein>
    <submittedName>
        <fullName evidence="3">Uncharacterized protein</fullName>
    </submittedName>
</protein>
<dbReference type="RefSeq" id="WP_019234464.1">
    <property type="nucleotide sequence ID" value="NZ_CAAAHR010000047.1"/>
</dbReference>
<feature type="compositionally biased region" description="Polar residues" evidence="1">
    <location>
        <begin position="1"/>
        <end position="10"/>
    </location>
</feature>
<dbReference type="Proteomes" id="UP000192511">
    <property type="component" value="Unassembled WGS sequence"/>
</dbReference>
<feature type="region of interest" description="Disordered" evidence="1">
    <location>
        <begin position="1"/>
        <end position="29"/>
    </location>
</feature>
<evidence type="ECO:0000313" key="3">
    <source>
        <dbReference type="EMBL" id="PNL62929.1"/>
    </source>
</evidence>
<evidence type="ECO:0000256" key="2">
    <source>
        <dbReference type="SAM" id="Phobius"/>
    </source>
</evidence>
<gene>
    <name evidence="3" type="ORF">A6J39_017930</name>
</gene>
<feature type="region of interest" description="Disordered" evidence="1">
    <location>
        <begin position="260"/>
        <end position="333"/>
    </location>
</feature>
<evidence type="ECO:0000313" key="4">
    <source>
        <dbReference type="Proteomes" id="UP000192511"/>
    </source>
</evidence>
<dbReference type="AlphaFoldDB" id="A0AAX0X120"/>
<comment type="caution">
    <text evidence="3">The sequence shown here is derived from an EMBL/GenBank/DDBJ whole genome shotgun (WGS) entry which is preliminary data.</text>
</comment>
<name>A0AAX0X120_9GAMM</name>
<evidence type="ECO:0000256" key="1">
    <source>
        <dbReference type="SAM" id="MobiDB-lite"/>
    </source>
</evidence>
<feature type="region of interest" description="Disordered" evidence="1">
    <location>
        <begin position="83"/>
        <end position="150"/>
    </location>
</feature>
<organism evidence="3 4">
    <name type="scientific">Legionella anisa</name>
    <dbReference type="NCBI Taxonomy" id="28082"/>
    <lineage>
        <taxon>Bacteria</taxon>
        <taxon>Pseudomonadati</taxon>
        <taxon>Pseudomonadota</taxon>
        <taxon>Gammaproteobacteria</taxon>
        <taxon>Legionellales</taxon>
        <taxon>Legionellaceae</taxon>
        <taxon>Legionella</taxon>
    </lineage>
</organism>
<keyword evidence="2" id="KW-0472">Membrane</keyword>
<dbReference type="GeneID" id="98063897"/>
<feature type="compositionally biased region" description="Polar residues" evidence="1">
    <location>
        <begin position="99"/>
        <end position="112"/>
    </location>
</feature>
<reference evidence="3" key="1">
    <citation type="submission" date="2017-12" db="EMBL/GenBank/DDBJ databases">
        <title>FDA dAtabase for Regulatory Grade micrObial Sequences (FDA-ARGOS): Supporting development and validation of Infectious Disease Dx tests.</title>
        <authorList>
            <person name="Kerrigan L."/>
            <person name="Tallon L.J."/>
            <person name="Sadzewicz L."/>
            <person name="Sengamalay N."/>
            <person name="Ott S."/>
            <person name="Godinez A."/>
            <person name="Nagaraj S."/>
            <person name="Vavikolanu K."/>
            <person name="Vyas G."/>
            <person name="Nadendla S."/>
            <person name="Aluvathingal J."/>
            <person name="Sichtig H."/>
        </authorList>
    </citation>
    <scope>NUCLEOTIDE SEQUENCE [LARGE SCALE GENOMIC DNA]</scope>
    <source>
        <strain evidence="3">FDAARGOS_200</strain>
    </source>
</reference>
<sequence>MQQKYQSTTMGKKERNTRQISEPHASLPPEKAVLEVMKLILDGYTEIEATALVGMETTPITKKSMLNEPIYYASKEEIQILKEQRDQRRRTSIAPVRPSTPNNHTTQRSITEPVSAESEQEVPRTPGITNEKTSVPTKKERKKKVTWNDGKTEGQIEEGYVASEDANSLKKAKMDEQFEQLISEGYTKIEAAALTGKSLLKEKGKKTESFWNEPIFYASQEEIEQRKCLRDKLFSKVKPSTSNSKADQLIQKILSEEKTVTPTTMTLPRESTQPASLEREKHVLSTSPTLFKEKPSLTTEPLSSEDGNKEVSETLERSTEQSVSSVKPEKEDNRYSFFNSTTLGIVTVAVVATIGLVASRK</sequence>
<feature type="compositionally biased region" description="Basic and acidic residues" evidence="1">
    <location>
        <begin position="306"/>
        <end position="319"/>
    </location>
</feature>
<dbReference type="EMBL" id="NBTX02000004">
    <property type="protein sequence ID" value="PNL62929.1"/>
    <property type="molecule type" value="Genomic_DNA"/>
</dbReference>
<feature type="transmembrane region" description="Helical" evidence="2">
    <location>
        <begin position="337"/>
        <end position="358"/>
    </location>
</feature>
<keyword evidence="4" id="KW-1185">Reference proteome</keyword>
<proteinExistence type="predicted"/>
<feature type="compositionally biased region" description="Polar residues" evidence="1">
    <location>
        <begin position="260"/>
        <end position="275"/>
    </location>
</feature>
<keyword evidence="2" id="KW-1133">Transmembrane helix</keyword>
<keyword evidence="2" id="KW-0812">Transmembrane</keyword>
<accession>A0AAX0X120</accession>
<feature type="compositionally biased region" description="Polar residues" evidence="1">
    <location>
        <begin position="127"/>
        <end position="136"/>
    </location>
</feature>